<dbReference type="AlphaFoldDB" id="A0A069QER8"/>
<reference evidence="1 2" key="1">
    <citation type="submission" date="2013-08" db="EMBL/GenBank/DDBJ databases">
        <authorList>
            <person name="Weinstock G."/>
            <person name="Sodergren E."/>
            <person name="Wylie T."/>
            <person name="Fulton L."/>
            <person name="Fulton R."/>
            <person name="Fronick C."/>
            <person name="O'Laughlin M."/>
            <person name="Godfrey J."/>
            <person name="Miner T."/>
            <person name="Herter B."/>
            <person name="Appelbaum E."/>
            <person name="Cordes M."/>
            <person name="Lek S."/>
            <person name="Wollam A."/>
            <person name="Pepin K.H."/>
            <person name="Palsikar V.B."/>
            <person name="Mitreva M."/>
            <person name="Wilson R.K."/>
        </authorList>
    </citation>
    <scope>NUCLEOTIDE SEQUENCE [LARGE SCALE GENOMIC DNA]</scope>
    <source>
        <strain evidence="1 2">ATCC 15930</strain>
    </source>
</reference>
<evidence type="ECO:0000313" key="2">
    <source>
        <dbReference type="Proteomes" id="UP000027442"/>
    </source>
</evidence>
<dbReference type="EMBL" id="JNGW01000116">
    <property type="protein sequence ID" value="KDR51290.1"/>
    <property type="molecule type" value="Genomic_DNA"/>
</dbReference>
<accession>A0A069QER8</accession>
<organism evidence="1 2">
    <name type="scientific">Hoylesella loescheii DSM 19665 = JCM 12249 = ATCC 15930</name>
    <dbReference type="NCBI Taxonomy" id="1122985"/>
    <lineage>
        <taxon>Bacteria</taxon>
        <taxon>Pseudomonadati</taxon>
        <taxon>Bacteroidota</taxon>
        <taxon>Bacteroidia</taxon>
        <taxon>Bacteroidales</taxon>
        <taxon>Prevotellaceae</taxon>
        <taxon>Hoylesella</taxon>
    </lineage>
</organism>
<keyword evidence="2" id="KW-1185">Reference proteome</keyword>
<dbReference type="PATRIC" id="fig|1122985.7.peg.2749"/>
<gene>
    <name evidence="1" type="ORF">HMPREF1991_02654</name>
</gene>
<comment type="caution">
    <text evidence="1">The sequence shown here is derived from an EMBL/GenBank/DDBJ whole genome shotgun (WGS) entry which is preliminary data.</text>
</comment>
<evidence type="ECO:0000313" key="1">
    <source>
        <dbReference type="EMBL" id="KDR51290.1"/>
    </source>
</evidence>
<dbReference type="HOGENOM" id="CLU_3064765_0_0_10"/>
<proteinExistence type="predicted"/>
<dbReference type="Proteomes" id="UP000027442">
    <property type="component" value="Unassembled WGS sequence"/>
</dbReference>
<protein>
    <submittedName>
        <fullName evidence="1">Uncharacterized protein</fullName>
    </submittedName>
</protein>
<dbReference type="RefSeq" id="WP_154650700.1">
    <property type="nucleotide sequence ID" value="NZ_KB899219.1"/>
</dbReference>
<sequence length="53" mass="5922">MEKHIVLYNFCKATGKKALSSDEMHCGMWILSLSSPNTKALKCKKTKTYGLEG</sequence>
<name>A0A069QER8_HOYLO</name>